<feature type="signal peptide" evidence="1">
    <location>
        <begin position="1"/>
        <end position="21"/>
    </location>
</feature>
<comment type="caution">
    <text evidence="2">The sequence shown here is derived from an EMBL/GenBank/DDBJ whole genome shotgun (WGS) entry which is preliminary data.</text>
</comment>
<dbReference type="RefSeq" id="WP_146567469.1">
    <property type="nucleotide sequence ID" value="NZ_SIHJ01000003.1"/>
</dbReference>
<reference evidence="2 3" key="1">
    <citation type="submission" date="2019-02" db="EMBL/GenBank/DDBJ databases">
        <title>Deep-cultivation of Planctomycetes and their phenomic and genomic characterization uncovers novel biology.</title>
        <authorList>
            <person name="Wiegand S."/>
            <person name="Jogler M."/>
            <person name="Boedeker C."/>
            <person name="Pinto D."/>
            <person name="Vollmers J."/>
            <person name="Rivas-Marin E."/>
            <person name="Kohn T."/>
            <person name="Peeters S.H."/>
            <person name="Heuer A."/>
            <person name="Rast P."/>
            <person name="Oberbeckmann S."/>
            <person name="Bunk B."/>
            <person name="Jeske O."/>
            <person name="Meyerdierks A."/>
            <person name="Storesund J.E."/>
            <person name="Kallscheuer N."/>
            <person name="Luecker S."/>
            <person name="Lage O.M."/>
            <person name="Pohl T."/>
            <person name="Merkel B.J."/>
            <person name="Hornburger P."/>
            <person name="Mueller R.-W."/>
            <person name="Bruemmer F."/>
            <person name="Labrenz M."/>
            <person name="Spormann A.M."/>
            <person name="Op Den Camp H."/>
            <person name="Overmann J."/>
            <person name="Amann R."/>
            <person name="Jetten M.S.M."/>
            <person name="Mascher T."/>
            <person name="Medema M.H."/>
            <person name="Devos D.P."/>
            <person name="Kaster A.-K."/>
            <person name="Ovreas L."/>
            <person name="Rohde M."/>
            <person name="Galperin M.Y."/>
            <person name="Jogler C."/>
        </authorList>
    </citation>
    <scope>NUCLEOTIDE SEQUENCE [LARGE SCALE GENOMIC DNA]</scope>
    <source>
        <strain evidence="2 3">KOR34</strain>
    </source>
</reference>
<gene>
    <name evidence="2" type="ORF">KOR34_40210</name>
</gene>
<accession>A0A5C5V2U5</accession>
<organism evidence="2 3">
    <name type="scientific">Posidoniimonas corsicana</name>
    <dbReference type="NCBI Taxonomy" id="1938618"/>
    <lineage>
        <taxon>Bacteria</taxon>
        <taxon>Pseudomonadati</taxon>
        <taxon>Planctomycetota</taxon>
        <taxon>Planctomycetia</taxon>
        <taxon>Pirellulales</taxon>
        <taxon>Lacipirellulaceae</taxon>
        <taxon>Posidoniimonas</taxon>
    </lineage>
</organism>
<evidence type="ECO:0000256" key="1">
    <source>
        <dbReference type="SAM" id="SignalP"/>
    </source>
</evidence>
<dbReference type="EMBL" id="SIHJ01000003">
    <property type="protein sequence ID" value="TWT32259.1"/>
    <property type="molecule type" value="Genomic_DNA"/>
</dbReference>
<proteinExistence type="predicted"/>
<keyword evidence="3" id="KW-1185">Reference proteome</keyword>
<dbReference type="AlphaFoldDB" id="A0A5C5V2U5"/>
<evidence type="ECO:0000313" key="3">
    <source>
        <dbReference type="Proteomes" id="UP000316714"/>
    </source>
</evidence>
<sequence precursor="true">MFKKIAIAVAFAGALTVGSLATTEAQAWHHRHYHGPPGGYYGAHNVQRIYHHGPYAHRSHIRSVYYGGPRYYGPRYGARYGGYYGGPAVRLSIGF</sequence>
<feature type="chain" id="PRO_5022909152" evidence="1">
    <location>
        <begin position="22"/>
        <end position="95"/>
    </location>
</feature>
<name>A0A5C5V2U5_9BACT</name>
<dbReference type="Proteomes" id="UP000316714">
    <property type="component" value="Unassembled WGS sequence"/>
</dbReference>
<keyword evidence="1" id="KW-0732">Signal</keyword>
<protein>
    <submittedName>
        <fullName evidence="2">Uncharacterized protein</fullName>
    </submittedName>
</protein>
<evidence type="ECO:0000313" key="2">
    <source>
        <dbReference type="EMBL" id="TWT32259.1"/>
    </source>
</evidence>